<sequence>MVDGKEAVLSRCFRLVNSFSSPPSQASSSPPASSFASSSLLLLLLILCSSFLCLSSCTSLLSLLAFMGTAAAAVRCLVFTPRLLFLVGLFAMLVLWMYANFRITWMLFVIGGVLFCRTHARPLVLMATMYAVYCVTVQVGWHGIFLSISLAFLSNDLLKYLVQHWDNISDKPPAEESEADEIFKTEDVSSGESVFSGIKDEPEKPQPCKASVSPSCEQSSSPSTVSGRTRELASSTAAVRQEPTSSDEMKRILSSSDHYEALGLPRQNIDAVILKREYRKKAMLVHPDKNMGSPLASESFKKLQCAYEVLSDSTKRRDYDEQLRKEESRRVCEHSYSHQHDLQESRDYCAQESRRIECTICGYSHVWVCTGRIKTTARWCQGCCLHHAAEDGDGWVEYKEGSLAFDQRQRMEIPQAFVCAGSKIFDVSEWAVCQGMAHRPNTHRPSFHVNMVGVVEETRRSNLSRYTQEGGMETMMTEEEEEEEFEKWLRQVTALGVFGEKSSSSRKRWRAFRWGEVKRKKQWWRRRGEDTRVGKSGEETPGERCCGSDCGEAARDESGGALEEARSSGTLVKVDALDNGISKEMVSVFRIRVDVEESLCKSANGNRSS</sequence>
<dbReference type="EMBL" id="CM042880">
    <property type="protein sequence ID" value="KAI4388016.1"/>
    <property type="molecule type" value="Genomic_DNA"/>
</dbReference>
<evidence type="ECO:0000313" key="1">
    <source>
        <dbReference type="EMBL" id="KAI4388016.1"/>
    </source>
</evidence>
<accession>A0ACB9SBV7</accession>
<gene>
    <name evidence="1" type="ORF">MLD38_000393</name>
</gene>
<organism evidence="1 2">
    <name type="scientific">Melastoma candidum</name>
    <dbReference type="NCBI Taxonomy" id="119954"/>
    <lineage>
        <taxon>Eukaryota</taxon>
        <taxon>Viridiplantae</taxon>
        <taxon>Streptophyta</taxon>
        <taxon>Embryophyta</taxon>
        <taxon>Tracheophyta</taxon>
        <taxon>Spermatophyta</taxon>
        <taxon>Magnoliopsida</taxon>
        <taxon>eudicotyledons</taxon>
        <taxon>Gunneridae</taxon>
        <taxon>Pentapetalae</taxon>
        <taxon>rosids</taxon>
        <taxon>malvids</taxon>
        <taxon>Myrtales</taxon>
        <taxon>Melastomataceae</taxon>
        <taxon>Melastomatoideae</taxon>
        <taxon>Melastomateae</taxon>
        <taxon>Melastoma</taxon>
    </lineage>
</organism>
<name>A0ACB9SBV7_9MYRT</name>
<reference evidence="2" key="1">
    <citation type="journal article" date="2023" name="Front. Plant Sci.">
        <title>Chromosomal-level genome assembly of Melastoma candidum provides insights into trichome evolution.</title>
        <authorList>
            <person name="Zhong Y."/>
            <person name="Wu W."/>
            <person name="Sun C."/>
            <person name="Zou P."/>
            <person name="Liu Y."/>
            <person name="Dai S."/>
            <person name="Zhou R."/>
        </authorList>
    </citation>
    <scope>NUCLEOTIDE SEQUENCE [LARGE SCALE GENOMIC DNA]</scope>
</reference>
<evidence type="ECO:0000313" key="2">
    <source>
        <dbReference type="Proteomes" id="UP001057402"/>
    </source>
</evidence>
<dbReference type="Proteomes" id="UP001057402">
    <property type="component" value="Chromosome 1"/>
</dbReference>
<keyword evidence="2" id="KW-1185">Reference proteome</keyword>
<protein>
    <submittedName>
        <fullName evidence="1">Uncharacterized protein</fullName>
    </submittedName>
</protein>
<proteinExistence type="predicted"/>
<comment type="caution">
    <text evidence="1">The sequence shown here is derived from an EMBL/GenBank/DDBJ whole genome shotgun (WGS) entry which is preliminary data.</text>
</comment>